<dbReference type="CDD" id="cd12820">
    <property type="entry name" value="LbR_YadA-like"/>
    <property type="match status" value="1"/>
</dbReference>
<name>A0A095SQH4_9FLAO</name>
<dbReference type="STRING" id="1453498.LG45_15510"/>
<dbReference type="Pfam" id="PF05658">
    <property type="entry name" value="YadA_head"/>
    <property type="match status" value="5"/>
</dbReference>
<evidence type="ECO:0000259" key="2">
    <source>
        <dbReference type="Pfam" id="PF05658"/>
    </source>
</evidence>
<dbReference type="eggNOG" id="COG5295">
    <property type="taxonomic scope" value="Bacteria"/>
</dbReference>
<dbReference type="Gene3D" id="2.150.10.10">
    <property type="entry name" value="Serralysin-like metalloprotease, C-terminal"/>
    <property type="match status" value="2"/>
</dbReference>
<dbReference type="SUPFAM" id="SSF101967">
    <property type="entry name" value="Adhesin YadA, collagen-binding domain"/>
    <property type="match status" value="2"/>
</dbReference>
<gene>
    <name evidence="3" type="ORF">LG45_15510</name>
</gene>
<evidence type="ECO:0000313" key="3">
    <source>
        <dbReference type="EMBL" id="KGD66837.1"/>
    </source>
</evidence>
<feature type="domain" description="Trimeric autotransporter adhesin YadA-like head" evidence="2">
    <location>
        <begin position="153"/>
        <end position="176"/>
    </location>
</feature>
<dbReference type="InterPro" id="IPR008640">
    <property type="entry name" value="Adhesin_Head_dom"/>
</dbReference>
<organism evidence="3 4">
    <name type="scientific">Flavobacterium aquatile LMG 4008 = ATCC 11947</name>
    <dbReference type="NCBI Taxonomy" id="1453498"/>
    <lineage>
        <taxon>Bacteria</taxon>
        <taxon>Pseudomonadati</taxon>
        <taxon>Bacteroidota</taxon>
        <taxon>Flavobacteriia</taxon>
        <taxon>Flavobacteriales</taxon>
        <taxon>Flavobacteriaceae</taxon>
        <taxon>Flavobacterium</taxon>
    </lineage>
</organism>
<evidence type="ECO:0000313" key="4">
    <source>
        <dbReference type="Proteomes" id="UP000029554"/>
    </source>
</evidence>
<sequence>MKTKILSILILFITQLSFSQVGIGTTNPSPSSALEIRSTNSGLLIPRVALTSTTDTNTIANPATSLLVYNSSSTNDVTPGFYYWEGSWKTLKGNASGSSTGWNLTGNTLTTGSEYIGTNSNHALLFKVNNNQFGKFSPNGGIIIGNAATASDDRSIAIGTSAKAPSQNATAIGYNAEAAQDATSLGFGAKASYQAVAIGLNSNTTGNTAIAIGANSKATAQDGISIGTSSEAAQESTAIGKSTKATGYRSTAFGNEALATMNNALAVGVGSKATGEQSTALGNASNASGQNATAIGYQALASQANSIIIGTSNNKTGIGTSTPDERLHVAGSIKIVDGTQGVGKVLTSDANGKATWQTPTSTKAYADIYFGGTNVQNLAHNGTVAFGTTGTSSNITVNNTNNNIQVSTAGRYRISYKITFYAGNDNKAFRFNLYRGTTLIPGSLSITGRVNNNDSLEEALTISSSSIVTLNANEQISVKGLSTATSDLNDDTINLVPNGCSLSVELID</sequence>
<comment type="caution">
    <text evidence="3">The sequence shown here is derived from an EMBL/GenBank/DDBJ whole genome shotgun (WGS) entry which is preliminary data.</text>
</comment>
<dbReference type="GO" id="GO:0019867">
    <property type="term" value="C:outer membrane"/>
    <property type="evidence" value="ECO:0007669"/>
    <property type="project" value="InterPro"/>
</dbReference>
<evidence type="ECO:0000256" key="1">
    <source>
        <dbReference type="SAM" id="SignalP"/>
    </source>
</evidence>
<proteinExistence type="predicted"/>
<feature type="domain" description="Trimeric autotransporter adhesin YadA-like head" evidence="2">
    <location>
        <begin position="287"/>
        <end position="307"/>
    </location>
</feature>
<feature type="domain" description="Trimeric autotransporter adhesin YadA-like head" evidence="2">
    <location>
        <begin position="194"/>
        <end position="216"/>
    </location>
</feature>
<keyword evidence="1" id="KW-0732">Signal</keyword>
<dbReference type="InterPro" id="IPR011049">
    <property type="entry name" value="Serralysin-like_metalloprot_C"/>
</dbReference>
<accession>A0A095SQH4</accession>
<dbReference type="Gene3D" id="2.60.120.40">
    <property type="match status" value="1"/>
</dbReference>
<feature type="domain" description="Trimeric autotransporter adhesin YadA-like head" evidence="2">
    <location>
        <begin position="259"/>
        <end position="284"/>
    </location>
</feature>
<protein>
    <recommendedName>
        <fullName evidence="2">Trimeric autotransporter adhesin YadA-like head domain-containing protein</fullName>
    </recommendedName>
</protein>
<reference evidence="3 4" key="1">
    <citation type="submission" date="2014-09" db="EMBL/GenBank/DDBJ databases">
        <title>Whole Genome Shotgun of Flavobacterium aquatile LMG 4008.</title>
        <authorList>
            <person name="Gale A.N."/>
            <person name="Pipes S.E."/>
            <person name="Newman J.D."/>
        </authorList>
    </citation>
    <scope>NUCLEOTIDE SEQUENCE [LARGE SCALE GENOMIC DNA]</scope>
    <source>
        <strain evidence="3 4">LMG 4008</strain>
    </source>
</reference>
<dbReference type="RefSeq" id="WP_035128692.1">
    <property type="nucleotide sequence ID" value="NZ_JRHH01000006.1"/>
</dbReference>
<feature type="chain" id="PRO_5001918180" description="Trimeric autotransporter adhesin YadA-like head domain-containing protein" evidence="1">
    <location>
        <begin position="20"/>
        <end position="508"/>
    </location>
</feature>
<feature type="domain" description="Trimeric autotransporter adhesin YadA-like head" evidence="2">
    <location>
        <begin position="234"/>
        <end position="257"/>
    </location>
</feature>
<dbReference type="AlphaFoldDB" id="A0A095SQH4"/>
<dbReference type="Proteomes" id="UP000029554">
    <property type="component" value="Unassembled WGS sequence"/>
</dbReference>
<dbReference type="InterPro" id="IPR008983">
    <property type="entry name" value="Tumour_necrosis_fac-like_dom"/>
</dbReference>
<feature type="signal peptide" evidence="1">
    <location>
        <begin position="1"/>
        <end position="19"/>
    </location>
</feature>
<dbReference type="EMBL" id="JRHH01000006">
    <property type="protein sequence ID" value="KGD66837.1"/>
    <property type="molecule type" value="Genomic_DNA"/>
</dbReference>
<keyword evidence="4" id="KW-1185">Reference proteome</keyword>